<keyword evidence="2" id="KW-1185">Reference proteome</keyword>
<accession>A0ABR5A577</accession>
<evidence type="ECO:0000313" key="2">
    <source>
        <dbReference type="Proteomes" id="UP000031967"/>
    </source>
</evidence>
<protein>
    <submittedName>
        <fullName evidence="1">Uncharacterized protein</fullName>
    </submittedName>
</protein>
<proteinExistence type="predicted"/>
<comment type="caution">
    <text evidence="1">The sequence shown here is derived from an EMBL/GenBank/DDBJ whole genome shotgun (WGS) entry which is preliminary data.</text>
</comment>
<organism evidence="1 2">
    <name type="scientific">Gordoniibacillus kamchatkensis</name>
    <dbReference type="NCBI Taxonomy" id="1590651"/>
    <lineage>
        <taxon>Bacteria</taxon>
        <taxon>Bacillati</taxon>
        <taxon>Bacillota</taxon>
        <taxon>Bacilli</taxon>
        <taxon>Bacillales</taxon>
        <taxon>Paenibacillaceae</taxon>
        <taxon>Gordoniibacillus</taxon>
    </lineage>
</organism>
<dbReference type="Proteomes" id="UP000031967">
    <property type="component" value="Unassembled WGS sequence"/>
</dbReference>
<dbReference type="EMBL" id="JXAK01000119">
    <property type="protein sequence ID" value="KIL35725.1"/>
    <property type="molecule type" value="Genomic_DNA"/>
</dbReference>
<reference evidence="1 2" key="1">
    <citation type="submission" date="2014-12" db="EMBL/GenBank/DDBJ databases">
        <title>Draft genome sequence of Paenibacillus kamchatkensis strain B-2647.</title>
        <authorList>
            <person name="Karlyshev A.V."/>
            <person name="Kudryashova E.B."/>
        </authorList>
    </citation>
    <scope>NUCLEOTIDE SEQUENCE [LARGE SCALE GENOMIC DNA]</scope>
    <source>
        <strain evidence="1 2">VKM B-2647</strain>
    </source>
</reference>
<evidence type="ECO:0000313" key="1">
    <source>
        <dbReference type="EMBL" id="KIL35725.1"/>
    </source>
</evidence>
<gene>
    <name evidence="1" type="ORF">SD70_31980</name>
</gene>
<sequence length="60" mass="6817">MRAPVWFDFPCVKVLHPICDLCYITPCRFGQAASKQAANCKMNAVEKKIPLAFEEPNVIY</sequence>
<name>A0ABR5A577_9BACL</name>